<dbReference type="EMBL" id="LR590484">
    <property type="protein sequence ID" value="VTR34628.1"/>
    <property type="molecule type" value="Genomic_DNA"/>
</dbReference>
<evidence type="ECO:0000313" key="1">
    <source>
        <dbReference type="EMBL" id="VTR34628.1"/>
    </source>
</evidence>
<evidence type="ECO:0000313" key="2">
    <source>
        <dbReference type="Proteomes" id="UP000308196"/>
    </source>
</evidence>
<dbReference type="AlphaFoldDB" id="A0A4V6Z2K3"/>
<dbReference type="KEGG" id="stha:NCTC11429_01362"/>
<dbReference type="PROSITE" id="PS51257">
    <property type="entry name" value="PROKAR_LIPOPROTEIN"/>
    <property type="match status" value="1"/>
</dbReference>
<gene>
    <name evidence="1" type="ORF">NCTC11429_01362</name>
</gene>
<protein>
    <recommendedName>
        <fullName evidence="3">Lipoprotein</fullName>
    </recommendedName>
</protein>
<accession>A0A4V6Z2K3</accession>
<organism evidence="1 2">
    <name type="scientific">Sphingobacterium thalpophilum</name>
    <dbReference type="NCBI Taxonomy" id="259"/>
    <lineage>
        <taxon>Bacteria</taxon>
        <taxon>Pseudomonadati</taxon>
        <taxon>Bacteroidota</taxon>
        <taxon>Sphingobacteriia</taxon>
        <taxon>Sphingobacteriales</taxon>
        <taxon>Sphingobacteriaceae</taxon>
        <taxon>Sphingobacterium</taxon>
    </lineage>
</organism>
<reference evidence="1 2" key="1">
    <citation type="submission" date="2019-05" db="EMBL/GenBank/DDBJ databases">
        <authorList>
            <consortium name="Pathogen Informatics"/>
        </authorList>
    </citation>
    <scope>NUCLEOTIDE SEQUENCE [LARGE SCALE GENOMIC DNA]</scope>
    <source>
        <strain evidence="1 2">NCTC11429</strain>
    </source>
</reference>
<dbReference type="GeneID" id="78462132"/>
<sequence>MFSKAIVILSAIILIGCNRKEPEPQQGEGLKIDVLGVESTKTTSNGIPSIWKAEGGSSTTFIPLNHDKIWLSGAHELQIGGGRNLVYFGTELIAGRARVVLFTYEGKKVLSDEVHLTLMTDRQENLYAHHTDAQGNLYLHASCQTTGYRTISYVYKIDNLLGIEKLDMPADISFALFKIPTGLISLKATYLQGAIEISLAHQIRGIEKVRADLEGYGEQHVHSAYYNQMGRLVLLVSAIRNDDKNPAYLLLSIDPETGKVVRYVLKLPTERYNFGKGMMEGNILSVPGWEKNNNRAFFLRVDTQTDLSELSVTRTELETDPLLPLTKASFLQRINGEIYVGGEQFGKACYWKEGKIVKLESGPSIVRSYPIQFLAYRN</sequence>
<dbReference type="RefSeq" id="WP_028069292.1">
    <property type="nucleotide sequence ID" value="NZ_LR590484.1"/>
</dbReference>
<dbReference type="STRING" id="1123265.GCA_000686625_01800"/>
<proteinExistence type="predicted"/>
<name>A0A4V6Z2K3_9SPHI</name>
<evidence type="ECO:0008006" key="3">
    <source>
        <dbReference type="Google" id="ProtNLM"/>
    </source>
</evidence>
<dbReference type="Proteomes" id="UP000308196">
    <property type="component" value="Chromosome"/>
</dbReference>